<keyword evidence="4" id="KW-1185">Reference proteome</keyword>
<dbReference type="VEuPathDB" id="TriTrypDB:TvY486_0032170"/>
<dbReference type="EMBL" id="CAEX01005465">
    <property type="protein sequence ID" value="CCD20401.1"/>
    <property type="molecule type" value="Genomic_DNA"/>
</dbReference>
<dbReference type="Proteomes" id="UP000009027">
    <property type="component" value="Unassembled WGS sequence"/>
</dbReference>
<gene>
    <name evidence="3" type="ORF">TvY486_0032170</name>
</gene>
<keyword evidence="1" id="KW-0175">Coiled coil</keyword>
<protein>
    <submittedName>
        <fullName evidence="3">Uncharacterized protein</fullName>
    </submittedName>
</protein>
<organism evidence="3 4">
    <name type="scientific">Trypanosoma vivax (strain Y486)</name>
    <dbReference type="NCBI Taxonomy" id="1055687"/>
    <lineage>
        <taxon>Eukaryota</taxon>
        <taxon>Discoba</taxon>
        <taxon>Euglenozoa</taxon>
        <taxon>Kinetoplastea</taxon>
        <taxon>Metakinetoplastina</taxon>
        <taxon>Trypanosomatida</taxon>
        <taxon>Trypanosomatidae</taxon>
        <taxon>Trypanosoma</taxon>
        <taxon>Duttonella</taxon>
    </lineage>
</organism>
<name>F9WS63_TRYVY</name>
<feature type="coiled-coil region" evidence="1">
    <location>
        <begin position="78"/>
        <end position="116"/>
    </location>
</feature>
<evidence type="ECO:0000256" key="1">
    <source>
        <dbReference type="SAM" id="Coils"/>
    </source>
</evidence>
<evidence type="ECO:0000313" key="4">
    <source>
        <dbReference type="Proteomes" id="UP000009027"/>
    </source>
</evidence>
<feature type="chain" id="PRO_5003390871" evidence="2">
    <location>
        <begin position="24"/>
        <end position="758"/>
    </location>
</feature>
<accession>F9WS63</accession>
<feature type="signal peptide" evidence="2">
    <location>
        <begin position="1"/>
        <end position="23"/>
    </location>
</feature>
<proteinExistence type="predicted"/>
<feature type="coiled-coil region" evidence="1">
    <location>
        <begin position="267"/>
        <end position="294"/>
    </location>
</feature>
<reference evidence="3 4" key="1">
    <citation type="journal article" date="2012" name="Proc. Natl. Acad. Sci. U.S.A.">
        <title>Antigenic diversity is generated by distinct evolutionary mechanisms in African trypanosome species.</title>
        <authorList>
            <person name="Jackson A.P."/>
            <person name="Berry A."/>
            <person name="Aslett M."/>
            <person name="Allison H.C."/>
            <person name="Burton P."/>
            <person name="Vavrova-Anderson J."/>
            <person name="Brown R."/>
            <person name="Browne H."/>
            <person name="Corton N."/>
            <person name="Hauser H."/>
            <person name="Gamble J."/>
            <person name="Gilderthorp R."/>
            <person name="Marcello L."/>
            <person name="McQuillan J."/>
            <person name="Otto T.D."/>
            <person name="Quail M.A."/>
            <person name="Sanders M.J."/>
            <person name="van Tonder A."/>
            <person name="Ginger M.L."/>
            <person name="Field M.C."/>
            <person name="Barry J.D."/>
            <person name="Hertz-Fowler C."/>
            <person name="Berriman M."/>
        </authorList>
    </citation>
    <scope>NUCLEOTIDE SEQUENCE</scope>
    <source>
        <strain evidence="3 4">Y486</strain>
    </source>
</reference>
<evidence type="ECO:0000256" key="2">
    <source>
        <dbReference type="SAM" id="SignalP"/>
    </source>
</evidence>
<sequence>MAKLVIQLCLLVLPFTVLPIVAALPSSKAACPTTRDGASDTQKCTTKDLIWGWLHVVNKIYERLSEVRKNATEIAKGVVELRKEANTALANATKLLNELDSNHEEYRRAKEVMKNISDATAWADESERNATEAADAANITEDFIRDGYGAISLVVWYFRGGNYVQELKYDALSAKIGEIAISKENACARVHSVSGVLIDHAEKLHDEKTSLTEWKTGMLEAIKTTYNDTQSNKTTCLGVFNDHEKVGQVTAAVGKLSEQLIVKVKHLNAALQQREKARENIAAANNDMNTMTTNMLNSLKKNGAGLCGMVRRHEAVLSKLDETKRLLDEVSKRVSSTSSTAAGIERNTAATNKLAQEALKKVDSWYKSIYFFDSTESPSSRSIIAATKALKNSREASERVMHLCGEASLRVKFAEDEINSIYQKLKDVGNDLKQRLEEINIGVEDVSASECNNKLSKLLTGTHTDALRFATRLNVNEMLKAKKTLAGLEALGEKINKNVSFISENLETITKSSENASKLERSAAAAAEVVVINFLSHLMSNLCATTNKLRVLQSNLMLLSADARTMKKSISDEKANAIAALKNVSGSPSMSPYVEAGFTFAGRMAVLLDRELEHSKKQLEKVAADYVAANLGNVDDEKSAYDAVRDAVAEVFAGTHRKPSTDVCAGNATSKLVQELKGKGSSFSLLRDASDIIKLGYFATKMNGEVASAVKRINKAVMRAAEANKALVEAIRRAREEVAGRRCPPLYLQLLNVLSGRL</sequence>
<dbReference type="AlphaFoldDB" id="F9WS63"/>
<keyword evidence="2" id="KW-0732">Signal</keyword>
<evidence type="ECO:0000313" key="3">
    <source>
        <dbReference type="EMBL" id="CCD20401.1"/>
    </source>
</evidence>